<proteinExistence type="predicted"/>
<dbReference type="AlphaFoldDB" id="A0A5B9DJU5"/>
<dbReference type="InterPro" id="IPR041474">
    <property type="entry name" value="NicS_C"/>
</dbReference>
<dbReference type="RefSeq" id="WP_049707743.1">
    <property type="nucleotide sequence ID" value="NZ_BMFM01000001.1"/>
</dbReference>
<dbReference type="SUPFAM" id="SSF46689">
    <property type="entry name" value="Homeodomain-like"/>
    <property type="match status" value="1"/>
</dbReference>
<protein>
    <submittedName>
        <fullName evidence="2">TetR family transcriptional regulator</fullName>
    </submittedName>
</protein>
<sequence length="231" mass="26102">MSEGQADAAPASRRRKGTAAPATPRPRDAEKTKALILKAARDEFCEQGFNGARVDAIAARAKANKRLLYHYYGNKEALYSAVLFDAYREIRQGEKQLTLSQYDPVEAVDRMVRFTFRHFLANPWFPRLLAVENLQNGRFLKQIKDIPALHSPLVAELGEILRRGGESGVFRADVDPMQLYISIAGLGYFYVSNMTTLSVIFGRDLSQFALIQEREALAVQMVLDYLRTRRA</sequence>
<dbReference type="SUPFAM" id="SSF48498">
    <property type="entry name" value="Tetracyclin repressor-like, C-terminal domain"/>
    <property type="match status" value="1"/>
</dbReference>
<dbReference type="InterPro" id="IPR036271">
    <property type="entry name" value="Tet_transcr_reg_TetR-rel_C_sf"/>
</dbReference>
<evidence type="ECO:0000313" key="3">
    <source>
        <dbReference type="Proteomes" id="UP000321062"/>
    </source>
</evidence>
<gene>
    <name evidence="2" type="ORF">FNA67_03575</name>
</gene>
<organism evidence="2 3">
    <name type="scientific">Paradevosia tibetensis</name>
    <dbReference type="NCBI Taxonomy" id="1447062"/>
    <lineage>
        <taxon>Bacteria</taxon>
        <taxon>Pseudomonadati</taxon>
        <taxon>Pseudomonadota</taxon>
        <taxon>Alphaproteobacteria</taxon>
        <taxon>Hyphomicrobiales</taxon>
        <taxon>Devosiaceae</taxon>
        <taxon>Paradevosia</taxon>
    </lineage>
</organism>
<dbReference type="InterPro" id="IPR009057">
    <property type="entry name" value="Homeodomain-like_sf"/>
</dbReference>
<keyword evidence="3" id="KW-1185">Reference proteome</keyword>
<dbReference type="Pfam" id="PF00440">
    <property type="entry name" value="TetR_N"/>
    <property type="match status" value="1"/>
</dbReference>
<dbReference type="PANTHER" id="PTHR30328">
    <property type="entry name" value="TRANSCRIPTIONAL REPRESSOR"/>
    <property type="match status" value="1"/>
</dbReference>
<dbReference type="PROSITE" id="PS50977">
    <property type="entry name" value="HTH_TETR_2"/>
    <property type="match status" value="1"/>
</dbReference>
<evidence type="ECO:0000313" key="2">
    <source>
        <dbReference type="EMBL" id="QEE19306.1"/>
    </source>
</evidence>
<dbReference type="GO" id="GO:0003677">
    <property type="term" value="F:DNA binding"/>
    <property type="evidence" value="ECO:0007669"/>
    <property type="project" value="UniProtKB-UniRule"/>
</dbReference>
<reference evidence="2 3" key="1">
    <citation type="journal article" date="2015" name="Int. J. Syst. Evol. Microbiol.">
        <title>Youhaiella tibetensis gen. nov., sp. nov., isolated from subsurface sediment.</title>
        <authorList>
            <person name="Wang Y.X."/>
            <person name="Huang F.Q."/>
            <person name="Nogi Y."/>
            <person name="Pang S.J."/>
            <person name="Wang P.K."/>
            <person name="Lv J."/>
        </authorList>
    </citation>
    <scope>NUCLEOTIDE SEQUENCE [LARGE SCALE GENOMIC DNA]</scope>
    <source>
        <strain evidence="3">fig4</strain>
    </source>
</reference>
<keyword evidence="1" id="KW-0238">DNA-binding</keyword>
<dbReference type="OrthoDB" id="2356263at2"/>
<dbReference type="InterPro" id="IPR001647">
    <property type="entry name" value="HTH_TetR"/>
</dbReference>
<dbReference type="Pfam" id="PF17938">
    <property type="entry name" value="TetR_C_29"/>
    <property type="match status" value="1"/>
</dbReference>
<evidence type="ECO:0000256" key="1">
    <source>
        <dbReference type="ARBA" id="ARBA00023125"/>
    </source>
</evidence>
<dbReference type="InterPro" id="IPR050109">
    <property type="entry name" value="HTH-type_TetR-like_transc_reg"/>
</dbReference>
<dbReference type="KEGG" id="yti:FNA67_03575"/>
<dbReference type="Gene3D" id="1.10.357.10">
    <property type="entry name" value="Tetracycline Repressor, domain 2"/>
    <property type="match status" value="1"/>
</dbReference>
<dbReference type="Proteomes" id="UP000321062">
    <property type="component" value="Chromosome"/>
</dbReference>
<accession>A0A5B9DJU5</accession>
<dbReference type="EMBL" id="CP041690">
    <property type="protein sequence ID" value="QEE19306.1"/>
    <property type="molecule type" value="Genomic_DNA"/>
</dbReference>
<dbReference type="PRINTS" id="PR00455">
    <property type="entry name" value="HTHTETR"/>
</dbReference>
<dbReference type="PANTHER" id="PTHR30328:SF54">
    <property type="entry name" value="HTH-TYPE TRANSCRIPTIONAL REPRESSOR SCO4008"/>
    <property type="match status" value="1"/>
</dbReference>
<name>A0A5B9DJU5_9HYPH</name>